<keyword evidence="2" id="KW-0472">Membrane</keyword>
<comment type="caution">
    <text evidence="3">The sequence shown here is derived from an EMBL/GenBank/DDBJ whole genome shotgun (WGS) entry which is preliminary data.</text>
</comment>
<evidence type="ECO:0000313" key="3">
    <source>
        <dbReference type="EMBL" id="GAA3038552.1"/>
    </source>
</evidence>
<evidence type="ECO:0000256" key="2">
    <source>
        <dbReference type="SAM" id="Phobius"/>
    </source>
</evidence>
<feature type="transmembrane region" description="Helical" evidence="2">
    <location>
        <begin position="143"/>
        <end position="166"/>
    </location>
</feature>
<feature type="transmembrane region" description="Helical" evidence="2">
    <location>
        <begin position="94"/>
        <end position="114"/>
    </location>
</feature>
<dbReference type="NCBIfam" id="TIGR02234">
    <property type="entry name" value="trp_oprn_chp"/>
    <property type="match status" value="1"/>
</dbReference>
<name>A0ABP6LBD6_9ACTN</name>
<dbReference type="Proteomes" id="UP001501035">
    <property type="component" value="Unassembled WGS sequence"/>
</dbReference>
<organism evidence="3 4">
    <name type="scientific">Gordonia defluvii</name>
    <dbReference type="NCBI Taxonomy" id="283718"/>
    <lineage>
        <taxon>Bacteria</taxon>
        <taxon>Bacillati</taxon>
        <taxon>Actinomycetota</taxon>
        <taxon>Actinomycetes</taxon>
        <taxon>Mycobacteriales</taxon>
        <taxon>Gordoniaceae</taxon>
        <taxon>Gordonia</taxon>
    </lineage>
</organism>
<feature type="region of interest" description="Disordered" evidence="1">
    <location>
        <begin position="194"/>
        <end position="225"/>
    </location>
</feature>
<protein>
    <submittedName>
        <fullName evidence="3">TIGR02234 family membrane protein</fullName>
    </submittedName>
</protein>
<keyword evidence="2" id="KW-1133">Transmembrane helix</keyword>
<feature type="transmembrane region" description="Helical" evidence="2">
    <location>
        <begin position="69"/>
        <end position="87"/>
    </location>
</feature>
<accession>A0ABP6LBD6</accession>
<evidence type="ECO:0000313" key="4">
    <source>
        <dbReference type="Proteomes" id="UP001501035"/>
    </source>
</evidence>
<dbReference type="InterPro" id="IPR019051">
    <property type="entry name" value="Trp_biosyn_TM_oprn/chp"/>
</dbReference>
<dbReference type="InterPro" id="IPR011746">
    <property type="entry name" value="Trp_synth-assoc_CHP"/>
</dbReference>
<dbReference type="EMBL" id="BAAAVS010000024">
    <property type="protein sequence ID" value="GAA3038552.1"/>
    <property type="molecule type" value="Genomic_DNA"/>
</dbReference>
<dbReference type="Pfam" id="PF09534">
    <property type="entry name" value="Trp_oprn_chp"/>
    <property type="match status" value="1"/>
</dbReference>
<evidence type="ECO:0000256" key="1">
    <source>
        <dbReference type="SAM" id="MobiDB-lite"/>
    </source>
</evidence>
<reference evidence="4" key="1">
    <citation type="journal article" date="2019" name="Int. J. Syst. Evol. Microbiol.">
        <title>The Global Catalogue of Microorganisms (GCM) 10K type strain sequencing project: providing services to taxonomists for standard genome sequencing and annotation.</title>
        <authorList>
            <consortium name="The Broad Institute Genomics Platform"/>
            <consortium name="The Broad Institute Genome Sequencing Center for Infectious Disease"/>
            <person name="Wu L."/>
            <person name="Ma J."/>
        </authorList>
    </citation>
    <scope>NUCLEOTIDE SEQUENCE [LARGE SCALE GENOMIC DNA]</scope>
    <source>
        <strain evidence="4">JCM 14234</strain>
    </source>
</reference>
<gene>
    <name evidence="3" type="ORF">GCM10010528_18910</name>
</gene>
<sequence>MTPDGSMDADQRDGSPSRVGEKAVASVLLGLAALGLWIASRVSWARVDAEDGLSPMRSFDVKGSDWSPWLTPAALALLASIALVWSLRGAALRVFAIVLGLGAIVTAIPAVALMTTPVNSDYAARAIGLASRFRVLLTTTNPWAPAIVLVAAALVLAAAVFALRAARGAGMSSKYQSPAARREELERKVFAERDRRRRAEAAGQPADGSERILWDSLDGGVDPTE</sequence>
<keyword evidence="2" id="KW-0812">Transmembrane</keyword>
<dbReference type="RefSeq" id="WP_290705716.1">
    <property type="nucleotide sequence ID" value="NZ_BAAAVS010000024.1"/>
</dbReference>
<proteinExistence type="predicted"/>
<keyword evidence="4" id="KW-1185">Reference proteome</keyword>